<evidence type="ECO:0000256" key="1">
    <source>
        <dbReference type="SAM" id="MobiDB-lite"/>
    </source>
</evidence>
<feature type="region of interest" description="Disordered" evidence="1">
    <location>
        <begin position="138"/>
        <end position="255"/>
    </location>
</feature>
<name>A0AAD5YUM4_9AGAR</name>
<proteinExistence type="predicted"/>
<dbReference type="EMBL" id="JANIEX010000118">
    <property type="protein sequence ID" value="KAJ3573027.1"/>
    <property type="molecule type" value="Genomic_DNA"/>
</dbReference>
<accession>A0AAD5YUM4</accession>
<evidence type="ECO:0000313" key="3">
    <source>
        <dbReference type="Proteomes" id="UP001213000"/>
    </source>
</evidence>
<feature type="compositionally biased region" description="Basic and acidic residues" evidence="1">
    <location>
        <begin position="144"/>
        <end position="155"/>
    </location>
</feature>
<keyword evidence="3" id="KW-1185">Reference proteome</keyword>
<protein>
    <submittedName>
        <fullName evidence="2">Uncharacterized protein</fullName>
    </submittedName>
</protein>
<feature type="region of interest" description="Disordered" evidence="1">
    <location>
        <begin position="1"/>
        <end position="113"/>
    </location>
</feature>
<gene>
    <name evidence="2" type="ORF">NP233_g2700</name>
</gene>
<feature type="compositionally biased region" description="Low complexity" evidence="1">
    <location>
        <begin position="225"/>
        <end position="243"/>
    </location>
</feature>
<feature type="compositionally biased region" description="Polar residues" evidence="1">
    <location>
        <begin position="1"/>
        <end position="13"/>
    </location>
</feature>
<sequence length="379" mass="39866">MPPTLRSAQSSPAGKNAVFDPSPSDTPTRKAPKCTKCGQPRLGHPRSGCPNITSGSEDPDPTGAKPKTLQENLSEAFGSMYLESSNVTPERAGDKERRGRHSIGTPGLQPSDTLASITSSAAEMLQDLTRPGFFSQVSVTESDGDSRLEGSKGQDKTAVPTLTPSKLRLKSGPQILMPGTLKAPSWESSIEGLPEVPDSSGTSKAPLAKTSLGVQTSFRGFDNETAPSPLSNSQSSGASSQTSIPIRPLQRSQTQEERQIFLGSLTKASPASVFIHKKLDVDEVRTSAQAAKLHVRPVYSDDENAEDVLLVIGGDLSSVEKLAEELTKSIKSDPAPHTTNNIYITTPSTEKPPSSSTFKAVASGAIVGVVGTWAGLAFS</sequence>
<dbReference type="AlphaFoldDB" id="A0AAD5YUM4"/>
<dbReference type="Proteomes" id="UP001213000">
    <property type="component" value="Unassembled WGS sequence"/>
</dbReference>
<organism evidence="2 3">
    <name type="scientific">Leucocoprinus birnbaumii</name>
    <dbReference type="NCBI Taxonomy" id="56174"/>
    <lineage>
        <taxon>Eukaryota</taxon>
        <taxon>Fungi</taxon>
        <taxon>Dikarya</taxon>
        <taxon>Basidiomycota</taxon>
        <taxon>Agaricomycotina</taxon>
        <taxon>Agaricomycetes</taxon>
        <taxon>Agaricomycetidae</taxon>
        <taxon>Agaricales</taxon>
        <taxon>Agaricineae</taxon>
        <taxon>Agaricaceae</taxon>
        <taxon>Leucocoprinus</taxon>
    </lineage>
</organism>
<evidence type="ECO:0000313" key="2">
    <source>
        <dbReference type="EMBL" id="KAJ3573027.1"/>
    </source>
</evidence>
<reference evidence="2" key="1">
    <citation type="submission" date="2022-07" db="EMBL/GenBank/DDBJ databases">
        <title>Genome Sequence of Leucocoprinus birnbaumii.</title>
        <authorList>
            <person name="Buettner E."/>
        </authorList>
    </citation>
    <scope>NUCLEOTIDE SEQUENCE</scope>
    <source>
        <strain evidence="2">VT141</strain>
    </source>
</reference>
<comment type="caution">
    <text evidence="2">The sequence shown here is derived from an EMBL/GenBank/DDBJ whole genome shotgun (WGS) entry which is preliminary data.</text>
</comment>